<evidence type="ECO:0000259" key="3">
    <source>
        <dbReference type="Pfam" id="PF07687"/>
    </source>
</evidence>
<gene>
    <name evidence="4" type="ORF">E6H03_01505</name>
</gene>
<dbReference type="InterPro" id="IPR017439">
    <property type="entry name" value="Amidohydrolase"/>
</dbReference>
<feature type="domain" description="Peptidase M20 dimerisation" evidence="3">
    <location>
        <begin position="216"/>
        <end position="308"/>
    </location>
</feature>
<dbReference type="AlphaFoldDB" id="A0A537JN71"/>
<dbReference type="SUPFAM" id="SSF55031">
    <property type="entry name" value="Bacterial exopeptidase dimerisation domain"/>
    <property type="match status" value="1"/>
</dbReference>
<dbReference type="Proteomes" id="UP000318093">
    <property type="component" value="Unassembled WGS sequence"/>
</dbReference>
<dbReference type="InterPro" id="IPR002933">
    <property type="entry name" value="Peptidase_M20"/>
</dbReference>
<protein>
    <recommendedName>
        <fullName evidence="1">Peptidase M20 domain-containing protein 2</fullName>
    </recommendedName>
</protein>
<dbReference type="PANTHER" id="PTHR30575:SF0">
    <property type="entry name" value="XAA-ARG DIPEPTIDASE"/>
    <property type="match status" value="1"/>
</dbReference>
<dbReference type="EMBL" id="VBAN01000048">
    <property type="protein sequence ID" value="TMI84722.1"/>
    <property type="molecule type" value="Genomic_DNA"/>
</dbReference>
<dbReference type="GO" id="GO:0046657">
    <property type="term" value="P:folic acid catabolic process"/>
    <property type="evidence" value="ECO:0007669"/>
    <property type="project" value="TreeGrafter"/>
</dbReference>
<dbReference type="PIRSF" id="PIRSF037226">
    <property type="entry name" value="Amidohydrolase_ACY1L2_prd"/>
    <property type="match status" value="1"/>
</dbReference>
<feature type="region of interest" description="Disordered" evidence="2">
    <location>
        <begin position="1"/>
        <end position="45"/>
    </location>
</feature>
<evidence type="ECO:0000313" key="5">
    <source>
        <dbReference type="Proteomes" id="UP000318093"/>
    </source>
</evidence>
<evidence type="ECO:0000313" key="4">
    <source>
        <dbReference type="EMBL" id="TMI84722.1"/>
    </source>
</evidence>
<evidence type="ECO:0000256" key="1">
    <source>
        <dbReference type="PIRNR" id="PIRNR037226"/>
    </source>
</evidence>
<evidence type="ECO:0000256" key="2">
    <source>
        <dbReference type="SAM" id="MobiDB-lite"/>
    </source>
</evidence>
<comment type="caution">
    <text evidence="4">The sequence shown here is derived from an EMBL/GenBank/DDBJ whole genome shotgun (WGS) entry which is preliminary data.</text>
</comment>
<comment type="similarity">
    <text evidence="1">Belongs to the peptidase M20A family.</text>
</comment>
<dbReference type="GO" id="GO:0071713">
    <property type="term" value="F:para-aminobenzoyl-glutamate hydrolase activity"/>
    <property type="evidence" value="ECO:0007669"/>
    <property type="project" value="TreeGrafter"/>
</dbReference>
<reference evidence="4 5" key="1">
    <citation type="journal article" date="2019" name="Nat. Microbiol.">
        <title>Mediterranean grassland soil C-N compound turnover is dependent on rainfall and depth, and is mediated by genomically divergent microorganisms.</title>
        <authorList>
            <person name="Diamond S."/>
            <person name="Andeer P.F."/>
            <person name="Li Z."/>
            <person name="Crits-Christoph A."/>
            <person name="Burstein D."/>
            <person name="Anantharaman K."/>
            <person name="Lane K.R."/>
            <person name="Thomas B.C."/>
            <person name="Pan C."/>
            <person name="Northen T.R."/>
            <person name="Banfield J.F."/>
        </authorList>
    </citation>
    <scope>NUCLEOTIDE SEQUENCE [LARGE SCALE GENOMIC DNA]</scope>
    <source>
        <strain evidence="4">NP_6</strain>
    </source>
</reference>
<name>A0A537JN71_9BACT</name>
<organism evidence="4 5">
    <name type="scientific">Candidatus Segetimicrobium genomatis</name>
    <dbReference type="NCBI Taxonomy" id="2569760"/>
    <lineage>
        <taxon>Bacteria</taxon>
        <taxon>Bacillati</taxon>
        <taxon>Candidatus Sysuimicrobiota</taxon>
        <taxon>Candidatus Sysuimicrobiia</taxon>
        <taxon>Candidatus Sysuimicrobiales</taxon>
        <taxon>Candidatus Segetimicrobiaceae</taxon>
        <taxon>Candidatus Segetimicrobium</taxon>
    </lineage>
</organism>
<dbReference type="NCBIfam" id="TIGR01891">
    <property type="entry name" value="amidohydrolases"/>
    <property type="match status" value="1"/>
</dbReference>
<dbReference type="GO" id="GO:0016805">
    <property type="term" value="F:dipeptidase activity"/>
    <property type="evidence" value="ECO:0007669"/>
    <property type="project" value="InterPro"/>
</dbReference>
<dbReference type="Gene3D" id="3.30.70.360">
    <property type="match status" value="1"/>
</dbReference>
<dbReference type="InterPro" id="IPR017144">
    <property type="entry name" value="Xaa-Arg_dipeptidase"/>
</dbReference>
<dbReference type="Pfam" id="PF01546">
    <property type="entry name" value="Peptidase_M20"/>
    <property type="match status" value="1"/>
</dbReference>
<dbReference type="SUPFAM" id="SSF53187">
    <property type="entry name" value="Zn-dependent exopeptidases"/>
    <property type="match status" value="1"/>
</dbReference>
<dbReference type="GO" id="GO:0005737">
    <property type="term" value="C:cytoplasm"/>
    <property type="evidence" value="ECO:0007669"/>
    <property type="project" value="TreeGrafter"/>
</dbReference>
<dbReference type="PANTHER" id="PTHR30575">
    <property type="entry name" value="PEPTIDASE M20"/>
    <property type="match status" value="1"/>
</dbReference>
<dbReference type="InterPro" id="IPR011650">
    <property type="entry name" value="Peptidase_M20_dimer"/>
</dbReference>
<accession>A0A537JN71</accession>
<sequence>MDGCSVPVALRGQRRRRDARGAGGRGPANRLDDPQTRTPVNNRSDLSALKARALKALDGLDAEARDLALRIHAHPETGFEEHQAVAWITEMLEGHGLAVERGIAEIPTAIAARARGAAPGPTVGLIAEYDALAGLGHACGHNLMGAGMAAAAVALRAVMPELRGSVVYSGTPAEEGGGGKILMLERGAFAGVDAALQYHAGPDTSVATGCLAVQTVQFRFSGRPAHAAAAPWKGANALDGVLVTFTAVNALRQQIRPDARIHGIITDGGQAVNIIPERAAAEFGVRSTDGAYVRELMGRVEACARAAAGASGTAVAVSHGLFHDSLKYVPALAGVVRQNAKTLGFDMAEKLVGASTDLGNLSQAVPTVSYTLPTCPPGVGMHTREALDAGASELGLRGMINDARVMVTTAIDLLASPEILETVRAEFRGGNSTGF</sequence>
<dbReference type="Pfam" id="PF07687">
    <property type="entry name" value="M20_dimer"/>
    <property type="match status" value="1"/>
</dbReference>
<dbReference type="InterPro" id="IPR052030">
    <property type="entry name" value="Peptidase_M20/M20A_hydrolases"/>
</dbReference>
<dbReference type="FunFam" id="3.30.70.360:FF:000004">
    <property type="entry name" value="Peptidase M20 domain-containing protein 2"/>
    <property type="match status" value="1"/>
</dbReference>
<dbReference type="InterPro" id="IPR036264">
    <property type="entry name" value="Bact_exopeptidase_dim_dom"/>
</dbReference>
<dbReference type="Gene3D" id="3.40.630.10">
    <property type="entry name" value="Zn peptidases"/>
    <property type="match status" value="1"/>
</dbReference>
<proteinExistence type="inferred from homology"/>